<organism evidence="1 2">
    <name type="scientific">Candidatus Jacksonbacteria bacterium RIFCSPLOWO2_02_FULL_44_20</name>
    <dbReference type="NCBI Taxonomy" id="1798460"/>
    <lineage>
        <taxon>Bacteria</taxon>
        <taxon>Candidatus Jacksoniibacteriota</taxon>
    </lineage>
</organism>
<accession>A0A1G2A6V0</accession>
<dbReference type="Gene3D" id="3.30.2310.20">
    <property type="entry name" value="RelE-like"/>
    <property type="match status" value="1"/>
</dbReference>
<evidence type="ECO:0000313" key="2">
    <source>
        <dbReference type="Proteomes" id="UP000178315"/>
    </source>
</evidence>
<sequence length="81" mass="9672">MDKIEKALQKLRPKEKETFKQILADIRAERTQKYDIKKLKGRDDIFRIRKGDMRIIFSKTDTLTKILVLEKRSEATYKIST</sequence>
<protein>
    <recommendedName>
        <fullName evidence="3">Addiction module toxin RelE</fullName>
    </recommendedName>
</protein>
<name>A0A1G2A6V0_9BACT</name>
<dbReference type="AlphaFoldDB" id="A0A1G2A6V0"/>
<evidence type="ECO:0000313" key="1">
    <source>
        <dbReference type="EMBL" id="OGY72405.1"/>
    </source>
</evidence>
<proteinExistence type="predicted"/>
<dbReference type="Proteomes" id="UP000178315">
    <property type="component" value="Unassembled WGS sequence"/>
</dbReference>
<dbReference type="InterPro" id="IPR035093">
    <property type="entry name" value="RelE/ParE_toxin_dom_sf"/>
</dbReference>
<gene>
    <name evidence="1" type="ORF">A3H61_03750</name>
</gene>
<dbReference type="SUPFAM" id="SSF143011">
    <property type="entry name" value="RelE-like"/>
    <property type="match status" value="1"/>
</dbReference>
<evidence type="ECO:0008006" key="3">
    <source>
        <dbReference type="Google" id="ProtNLM"/>
    </source>
</evidence>
<reference evidence="1 2" key="1">
    <citation type="journal article" date="2016" name="Nat. Commun.">
        <title>Thousands of microbial genomes shed light on interconnected biogeochemical processes in an aquifer system.</title>
        <authorList>
            <person name="Anantharaman K."/>
            <person name="Brown C.T."/>
            <person name="Hug L.A."/>
            <person name="Sharon I."/>
            <person name="Castelle C.J."/>
            <person name="Probst A.J."/>
            <person name="Thomas B.C."/>
            <person name="Singh A."/>
            <person name="Wilkins M.J."/>
            <person name="Karaoz U."/>
            <person name="Brodie E.L."/>
            <person name="Williams K.H."/>
            <person name="Hubbard S.S."/>
            <person name="Banfield J.F."/>
        </authorList>
    </citation>
    <scope>NUCLEOTIDE SEQUENCE [LARGE SCALE GENOMIC DNA]</scope>
</reference>
<comment type="caution">
    <text evidence="1">The sequence shown here is derived from an EMBL/GenBank/DDBJ whole genome shotgun (WGS) entry which is preliminary data.</text>
</comment>
<dbReference type="EMBL" id="MHJU01000036">
    <property type="protein sequence ID" value="OGY72405.1"/>
    <property type="molecule type" value="Genomic_DNA"/>
</dbReference>